<dbReference type="RefSeq" id="WP_246439257.1">
    <property type="nucleotide sequence ID" value="NZ_JACHGK010000002.1"/>
</dbReference>
<accession>A0A7X0HRA6</accession>
<reference evidence="2 3" key="1">
    <citation type="submission" date="2020-08" db="EMBL/GenBank/DDBJ databases">
        <title>Genomic Encyclopedia of Type Strains, Phase IV (KMG-IV): sequencing the most valuable type-strain genomes for metagenomic binning, comparative biology and taxonomic classification.</title>
        <authorList>
            <person name="Goeker M."/>
        </authorList>
    </citation>
    <scope>NUCLEOTIDE SEQUENCE [LARGE SCALE GENOMIC DNA]</scope>
    <source>
        <strain evidence="2 3">DSM 5391</strain>
    </source>
</reference>
<proteinExistence type="predicted"/>
<dbReference type="AlphaFoldDB" id="A0A7X0HRA6"/>
<protein>
    <submittedName>
        <fullName evidence="2">N-acetylglutamate synthase-like GNAT family acetyltransferase</fullName>
    </submittedName>
</protein>
<feature type="region of interest" description="Disordered" evidence="1">
    <location>
        <begin position="125"/>
        <end position="157"/>
    </location>
</feature>
<feature type="compositionally biased region" description="Basic and acidic residues" evidence="1">
    <location>
        <begin position="144"/>
        <end position="157"/>
    </location>
</feature>
<feature type="compositionally biased region" description="Polar residues" evidence="1">
    <location>
        <begin position="134"/>
        <end position="143"/>
    </location>
</feature>
<gene>
    <name evidence="2" type="ORF">HNR53_000704</name>
</gene>
<dbReference type="EMBL" id="JACHGK010000002">
    <property type="protein sequence ID" value="MBB6444096.1"/>
    <property type="molecule type" value="Genomic_DNA"/>
</dbReference>
<name>A0A7X0HRA6_9BACI</name>
<evidence type="ECO:0000256" key="1">
    <source>
        <dbReference type="SAM" id="MobiDB-lite"/>
    </source>
</evidence>
<keyword evidence="3" id="KW-1185">Reference proteome</keyword>
<dbReference type="Proteomes" id="UP000531594">
    <property type="component" value="Unassembled WGS sequence"/>
</dbReference>
<evidence type="ECO:0000313" key="3">
    <source>
        <dbReference type="Proteomes" id="UP000531594"/>
    </source>
</evidence>
<sequence>MNIKSVAMEQYRAYSQFSSLTEFNRHMEQWMAEHKKDFSKGELLGLKRLIRFAAKIPGVCHAKIGTILKAIHEDFNENGISRSTFKRMLGKAKKLGMMTIYETERKNGSQSSNLYVFSPFPTNELPKEEKLNHPNETSNPSETTKIKDLNKRKEEPKNELVQLDHSFTSDYVAKPFVQLVKYYFNNAKTIEEYWRMTRIAAYNYNSKNETEFVLTTAIDSFKQLVRNIKTKKIQKPIAYYYGIITQKLHDHLYQERYEMSGEFEVYCEAQPYNDYYENLAGFYIDKGIIA</sequence>
<keyword evidence="2" id="KW-0808">Transferase</keyword>
<organism evidence="2 3">
    <name type="scientific">Bacillus benzoevorans</name>
    <dbReference type="NCBI Taxonomy" id="1456"/>
    <lineage>
        <taxon>Bacteria</taxon>
        <taxon>Bacillati</taxon>
        <taxon>Bacillota</taxon>
        <taxon>Bacilli</taxon>
        <taxon>Bacillales</taxon>
        <taxon>Bacillaceae</taxon>
        <taxon>Bacillus</taxon>
    </lineage>
</organism>
<evidence type="ECO:0000313" key="2">
    <source>
        <dbReference type="EMBL" id="MBB6444096.1"/>
    </source>
</evidence>
<comment type="caution">
    <text evidence="2">The sequence shown here is derived from an EMBL/GenBank/DDBJ whole genome shotgun (WGS) entry which is preliminary data.</text>
</comment>
<dbReference type="GO" id="GO:0016740">
    <property type="term" value="F:transferase activity"/>
    <property type="evidence" value="ECO:0007669"/>
    <property type="project" value="UniProtKB-KW"/>
</dbReference>